<feature type="transmembrane region" description="Helical" evidence="1">
    <location>
        <begin position="34"/>
        <end position="55"/>
    </location>
</feature>
<gene>
    <name evidence="2" type="primary">orf215</name>
    <name evidence="2" type="ORF">PedoPt_p053</name>
    <name evidence="3" type="ORF">PedoPt_p058</name>
</gene>
<dbReference type="EMBL" id="MN935477">
    <property type="protein sequence ID" value="QOU10633.1"/>
    <property type="molecule type" value="Genomic_DNA"/>
</dbReference>
<organism evidence="2">
    <name type="scientific">Pedospumella sp. Jangsampo120217C5</name>
    <dbReference type="NCBI Taxonomy" id="2782409"/>
    <lineage>
        <taxon>Eukaryota</taxon>
        <taxon>Sar</taxon>
        <taxon>Stramenopiles</taxon>
        <taxon>Ochrophyta</taxon>
        <taxon>Chrysophyceae</taxon>
        <taxon>Chromulinales</taxon>
        <taxon>Chromulinaceae</taxon>
        <taxon>Pedospumella</taxon>
    </lineage>
</organism>
<keyword evidence="1" id="KW-1133">Transmembrane helix</keyword>
<dbReference type="AlphaFoldDB" id="A0A7S6TBT9"/>
<proteinExistence type="predicted"/>
<evidence type="ECO:0000313" key="2">
    <source>
        <dbReference type="EMBL" id="QOU10628.1"/>
    </source>
</evidence>
<accession>A0A7S6TBT9</accession>
<evidence type="ECO:0000256" key="1">
    <source>
        <dbReference type="SAM" id="Phobius"/>
    </source>
</evidence>
<keyword evidence="2" id="KW-0934">Plastid</keyword>
<reference evidence="2" key="1">
    <citation type="journal article" date="2020" name="Front. Plant Sci.">
        <title>Comparative Plastid Genomics of Non-Photosynthetic Chrysophytes: Genome Reduction and Compaction.</title>
        <authorList>
            <person name="Kim J.I."/>
            <person name="Jeong M."/>
            <person name="Archibald J.M."/>
            <person name="Shin W."/>
        </authorList>
    </citation>
    <scope>NUCLEOTIDE SEQUENCE</scope>
    <source>
        <strain evidence="2">Jangsampo120217C5</strain>
    </source>
</reference>
<feature type="transmembrane region" description="Helical" evidence="1">
    <location>
        <begin position="153"/>
        <end position="176"/>
    </location>
</feature>
<feature type="transmembrane region" description="Helical" evidence="1">
    <location>
        <begin position="120"/>
        <end position="141"/>
    </location>
</feature>
<sequence length="217" mass="25776">MIKKNILRPNYLQELTRHFNRLIKICRKVAKKNYAILEKVQLTLIYLFAIIVLSYTIRNSLGYFPEMLFKLFPFLVPVFDIQALKILAAPEKTFLIYMLVVEVFLNRSLLNFSLLVKFNVLLIFILEMVQNLLISYWDILFNRELEVLNGGIVMAKTAMMFFYFFLFLFFFSLYLYSYVSSLRGSFPVFPGVLKYVTDSVAFWLQIKSLKKEKRKEN</sequence>
<keyword evidence="1" id="KW-0812">Transmembrane</keyword>
<evidence type="ECO:0000313" key="3">
    <source>
        <dbReference type="EMBL" id="QOU10633.1"/>
    </source>
</evidence>
<keyword evidence="1" id="KW-0472">Membrane</keyword>
<name>A0A7S6TBT9_9STRA</name>
<geneLocation type="plastid" evidence="2"/>
<protein>
    <submittedName>
        <fullName evidence="2">Uncharacterized protein</fullName>
    </submittedName>
</protein>
<feature type="transmembrane region" description="Helical" evidence="1">
    <location>
        <begin position="94"/>
        <end position="114"/>
    </location>
</feature>
<dbReference type="EMBL" id="MN935477">
    <property type="protein sequence ID" value="QOU10628.1"/>
    <property type="molecule type" value="Genomic_DNA"/>
</dbReference>